<reference evidence="2" key="2">
    <citation type="submission" date="2015-08" db="UniProtKB">
        <authorList>
            <consortium name="WormBaseParasite"/>
        </authorList>
    </citation>
    <scope>IDENTIFICATION</scope>
</reference>
<sequence>MYHPPRDSTIIFEALPTHDLIYGHAYFFDNSNNKNKLDNKKLVFVFMQNLEIIKETSSHKCEQSLAKLISISTTIVLPKQTPSTVSKFDIDEIVKSQSTDKTCHLLKEFFSGSLKDINKIKALFIKDLDSLHFDGHLICFEGRSVVNHSLVEKAVKIIHFATHAGITDIRRKIKSSIYCHNIFSVVDRIVGSCH</sequence>
<reference evidence="1" key="1">
    <citation type="submission" date="2014-07" db="EMBL/GenBank/DDBJ databases">
        <authorList>
            <person name="Martin A.A"/>
            <person name="De Silva N."/>
        </authorList>
    </citation>
    <scope>NUCLEOTIDE SEQUENCE</scope>
</reference>
<dbReference type="WBParaSite" id="SVE_1248400.1">
    <property type="protein sequence ID" value="SVE_1248400.1"/>
    <property type="gene ID" value="SVE_1248400"/>
</dbReference>
<dbReference type="AlphaFoldDB" id="A0A0K0FRF4"/>
<evidence type="ECO:0000313" key="2">
    <source>
        <dbReference type="WBParaSite" id="SVE_1248400.1"/>
    </source>
</evidence>
<organism evidence="1 2">
    <name type="scientific">Strongyloides venezuelensis</name>
    <name type="common">Threadworm</name>
    <dbReference type="NCBI Taxonomy" id="75913"/>
    <lineage>
        <taxon>Eukaryota</taxon>
        <taxon>Metazoa</taxon>
        <taxon>Ecdysozoa</taxon>
        <taxon>Nematoda</taxon>
        <taxon>Chromadorea</taxon>
        <taxon>Rhabditida</taxon>
        <taxon>Tylenchina</taxon>
        <taxon>Panagrolaimomorpha</taxon>
        <taxon>Strongyloidoidea</taxon>
        <taxon>Strongyloididae</taxon>
        <taxon>Strongyloides</taxon>
    </lineage>
</organism>
<keyword evidence="1" id="KW-1185">Reference proteome</keyword>
<name>A0A0K0FRF4_STRVS</name>
<protein>
    <submittedName>
        <fullName evidence="2">Integrase_SAM-like_N domain-containing protein</fullName>
    </submittedName>
</protein>
<accession>A0A0K0FRF4</accession>
<proteinExistence type="predicted"/>
<evidence type="ECO:0000313" key="1">
    <source>
        <dbReference type="Proteomes" id="UP000035680"/>
    </source>
</evidence>
<dbReference type="STRING" id="75913.A0A0K0FRF4"/>
<dbReference type="Proteomes" id="UP000035680">
    <property type="component" value="Unassembled WGS sequence"/>
</dbReference>